<dbReference type="Proteomes" id="UP000254978">
    <property type="component" value="Unassembled WGS sequence"/>
</dbReference>
<evidence type="ECO:0000256" key="1">
    <source>
        <dbReference type="ARBA" id="ARBA00001947"/>
    </source>
</evidence>
<keyword evidence="6 7" id="KW-0408">Iron</keyword>
<dbReference type="InterPro" id="IPR036291">
    <property type="entry name" value="NAD(P)-bd_dom_sf"/>
</dbReference>
<dbReference type="SMART" id="SM00829">
    <property type="entry name" value="PKS_ER"/>
    <property type="match status" value="1"/>
</dbReference>
<dbReference type="Gene3D" id="3.90.180.10">
    <property type="entry name" value="Medium-chain alcohol dehydrogenases, catalytic domain"/>
    <property type="match status" value="1"/>
</dbReference>
<evidence type="ECO:0000256" key="4">
    <source>
        <dbReference type="ARBA" id="ARBA00022833"/>
    </source>
</evidence>
<keyword evidence="3 7" id="KW-0479">Metal-binding</keyword>
<accession>A0A378TNX2</accession>
<dbReference type="GO" id="GO:0020037">
    <property type="term" value="F:heme binding"/>
    <property type="evidence" value="ECO:0007669"/>
    <property type="project" value="InterPro"/>
</dbReference>
<dbReference type="Pfam" id="PF00107">
    <property type="entry name" value="ADH_zinc_N"/>
    <property type="match status" value="1"/>
</dbReference>
<dbReference type="AlphaFoldDB" id="A0A378TNX2"/>
<evidence type="ECO:0000313" key="9">
    <source>
        <dbReference type="EMBL" id="STZ61326.1"/>
    </source>
</evidence>
<keyword evidence="7" id="KW-0349">Heme</keyword>
<dbReference type="Gene3D" id="3.40.50.720">
    <property type="entry name" value="NAD(P)-binding Rossmann-like Domain"/>
    <property type="match status" value="1"/>
</dbReference>
<dbReference type="InterPro" id="IPR013149">
    <property type="entry name" value="ADH-like_C"/>
</dbReference>
<dbReference type="InterPro" id="IPR009056">
    <property type="entry name" value="Cyt_c-like_dom"/>
</dbReference>
<keyword evidence="4" id="KW-0862">Zinc</keyword>
<evidence type="ECO:0000256" key="3">
    <source>
        <dbReference type="ARBA" id="ARBA00022723"/>
    </source>
</evidence>
<organism evidence="9 10">
    <name type="scientific">Mycolicibacterium tokaiense</name>
    <dbReference type="NCBI Taxonomy" id="39695"/>
    <lineage>
        <taxon>Bacteria</taxon>
        <taxon>Bacillati</taxon>
        <taxon>Actinomycetota</taxon>
        <taxon>Actinomycetes</taxon>
        <taxon>Mycobacteriales</taxon>
        <taxon>Mycobacteriaceae</taxon>
        <taxon>Mycolicibacterium</taxon>
    </lineage>
</organism>
<dbReference type="Pfam" id="PF08240">
    <property type="entry name" value="ADH_N"/>
    <property type="match status" value="1"/>
</dbReference>
<feature type="domain" description="Cytochrome c" evidence="8">
    <location>
        <begin position="36"/>
        <end position="157"/>
    </location>
</feature>
<dbReference type="InterPro" id="IPR013154">
    <property type="entry name" value="ADH-like_N"/>
</dbReference>
<evidence type="ECO:0000313" key="10">
    <source>
        <dbReference type="Proteomes" id="UP000254978"/>
    </source>
</evidence>
<dbReference type="InterPro" id="IPR011032">
    <property type="entry name" value="GroES-like_sf"/>
</dbReference>
<dbReference type="CDD" id="cd08263">
    <property type="entry name" value="Zn_ADH10"/>
    <property type="match status" value="1"/>
</dbReference>
<dbReference type="GO" id="GO:0050607">
    <property type="term" value="F:mycothiol-dependent formaldehyde dehydrogenase activity"/>
    <property type="evidence" value="ECO:0007669"/>
    <property type="project" value="UniProtKB-EC"/>
</dbReference>
<proteinExistence type="inferred from homology"/>
<comment type="cofactor">
    <cofactor evidence="1">
        <name>Zn(2+)</name>
        <dbReference type="ChEBI" id="CHEBI:29105"/>
    </cofactor>
</comment>
<dbReference type="EMBL" id="UGQT01000001">
    <property type="protein sequence ID" value="STZ61326.1"/>
    <property type="molecule type" value="Genomic_DNA"/>
</dbReference>
<evidence type="ECO:0000256" key="2">
    <source>
        <dbReference type="ARBA" id="ARBA00008072"/>
    </source>
</evidence>
<evidence type="ECO:0000256" key="5">
    <source>
        <dbReference type="ARBA" id="ARBA00023002"/>
    </source>
</evidence>
<gene>
    <name evidence="9" type="ORF">NCTC10821_04878</name>
</gene>
<name>A0A378TNX2_9MYCO</name>
<protein>
    <submittedName>
        <fullName evidence="9">Alcohol dehydrogenase</fullName>
        <ecNumber evidence="9">1.1.1.306</ecNumber>
    </submittedName>
</protein>
<dbReference type="GO" id="GO:0046872">
    <property type="term" value="F:metal ion binding"/>
    <property type="evidence" value="ECO:0007669"/>
    <property type="project" value="UniProtKB-KW"/>
</dbReference>
<dbReference type="SUPFAM" id="SSF50129">
    <property type="entry name" value="GroES-like"/>
    <property type="match status" value="1"/>
</dbReference>
<comment type="similarity">
    <text evidence="2">Belongs to the zinc-containing alcohol dehydrogenase family.</text>
</comment>
<reference evidence="9 10" key="1">
    <citation type="submission" date="2018-06" db="EMBL/GenBank/DDBJ databases">
        <authorList>
            <consortium name="Pathogen Informatics"/>
            <person name="Doyle S."/>
        </authorList>
    </citation>
    <scope>NUCLEOTIDE SEQUENCE [LARGE SCALE GENOMIC DNA]</scope>
    <source>
        <strain evidence="9 10">NCTC10821</strain>
    </source>
</reference>
<dbReference type="FunFam" id="3.40.50.720:FF:000003">
    <property type="entry name" value="S-(hydroxymethyl)glutathione dehydrogenase"/>
    <property type="match status" value="1"/>
</dbReference>
<sequence>MPHPNEGTDDMTPDTMRAAVWTGDGPTLQTEQIPVPQPKQGEALVKVTACGVCHTDLHVMKGEVAFPSPAVLGHEISGTVVALGPGTDPARGVEVGATVVGAFIMPCGECRQCLRGRDDMCLPFFAENRLKGALYDGTTRLQRSDGTPLAMYSMAGLAEYSVVPVNALAPLRGEVPEAQAAVLGCAFFTAYGAVHQTAGLQAGETVAVVATGGVGSAIVQLARAAGAETVIAVDVSDEKLDAARKLGADHVVNSATGDAVAAVRELTDGAGVDVAFEVLGRQQTFEQAVRMLTDGGRMVAVGIAAGQSSANIEITPLVRRGYRILGSFGGRTRHDLPAVIELAATGVFSVQDTVTRTYSLETAGDAFDALARGEIQGRAVVTMST</sequence>
<keyword evidence="10" id="KW-1185">Reference proteome</keyword>
<keyword evidence="5 9" id="KW-0560">Oxidoreductase</keyword>
<dbReference type="PANTHER" id="PTHR43350">
    <property type="entry name" value="NAD-DEPENDENT ALCOHOL DEHYDROGENASE"/>
    <property type="match status" value="1"/>
</dbReference>
<dbReference type="SUPFAM" id="SSF51735">
    <property type="entry name" value="NAD(P)-binding Rossmann-fold domains"/>
    <property type="match status" value="1"/>
</dbReference>
<evidence type="ECO:0000259" key="8">
    <source>
        <dbReference type="PROSITE" id="PS51007"/>
    </source>
</evidence>
<dbReference type="GO" id="GO:0009055">
    <property type="term" value="F:electron transfer activity"/>
    <property type="evidence" value="ECO:0007669"/>
    <property type="project" value="InterPro"/>
</dbReference>
<dbReference type="InterPro" id="IPR020843">
    <property type="entry name" value="ER"/>
</dbReference>
<dbReference type="EC" id="1.1.1.306" evidence="9"/>
<evidence type="ECO:0000256" key="7">
    <source>
        <dbReference type="PROSITE-ProRule" id="PRU00433"/>
    </source>
</evidence>
<dbReference type="PANTHER" id="PTHR43350:SF2">
    <property type="entry name" value="GROES-LIKE ZINC-BINDING ALCOHOL DEHYDROGENASE FAMILY PROTEIN"/>
    <property type="match status" value="1"/>
</dbReference>
<dbReference type="PROSITE" id="PS51007">
    <property type="entry name" value="CYTC"/>
    <property type="match status" value="1"/>
</dbReference>
<evidence type="ECO:0000256" key="6">
    <source>
        <dbReference type="ARBA" id="ARBA00023004"/>
    </source>
</evidence>